<keyword evidence="4 5" id="KW-0720">Serine protease</keyword>
<keyword evidence="2 5" id="KW-0645">Protease</keyword>
<dbReference type="Gene3D" id="3.90.226.10">
    <property type="entry name" value="2-enoyl-CoA Hydratase, Chain A, domain 1"/>
    <property type="match status" value="1"/>
</dbReference>
<dbReference type="InterPro" id="IPR029045">
    <property type="entry name" value="ClpP/crotonase-like_dom_sf"/>
</dbReference>
<dbReference type="NCBIfam" id="TIGR00225">
    <property type="entry name" value="prc"/>
    <property type="match status" value="1"/>
</dbReference>
<dbReference type="SMART" id="SM00228">
    <property type="entry name" value="PDZ"/>
    <property type="match status" value="1"/>
</dbReference>
<evidence type="ECO:0000259" key="7">
    <source>
        <dbReference type="PROSITE" id="PS50106"/>
    </source>
</evidence>
<dbReference type="Pfam" id="PF03572">
    <property type="entry name" value="Peptidase_S41"/>
    <property type="match status" value="1"/>
</dbReference>
<dbReference type="GO" id="GO:0007165">
    <property type="term" value="P:signal transduction"/>
    <property type="evidence" value="ECO:0007669"/>
    <property type="project" value="TreeGrafter"/>
</dbReference>
<feature type="domain" description="PDZ" evidence="7">
    <location>
        <begin position="188"/>
        <end position="255"/>
    </location>
</feature>
<comment type="similarity">
    <text evidence="1 5">Belongs to the peptidase S41A family.</text>
</comment>
<gene>
    <name evidence="8" type="ORF">GCM10017083_21820</name>
</gene>
<evidence type="ECO:0000256" key="3">
    <source>
        <dbReference type="ARBA" id="ARBA00022801"/>
    </source>
</evidence>
<comment type="caution">
    <text evidence="8">The sequence shown here is derived from an EMBL/GenBank/DDBJ whole genome shotgun (WGS) entry which is preliminary data.</text>
</comment>
<dbReference type="PANTHER" id="PTHR32060:SF30">
    <property type="entry name" value="CARBOXY-TERMINAL PROCESSING PROTEASE CTPA"/>
    <property type="match status" value="1"/>
</dbReference>
<evidence type="ECO:0000256" key="6">
    <source>
        <dbReference type="SAM" id="MobiDB-lite"/>
    </source>
</evidence>
<dbReference type="EMBL" id="BMZS01000004">
    <property type="protein sequence ID" value="GHD49498.1"/>
    <property type="molecule type" value="Genomic_DNA"/>
</dbReference>
<dbReference type="Proteomes" id="UP000630353">
    <property type="component" value="Unassembled WGS sequence"/>
</dbReference>
<dbReference type="GO" id="GO:0006508">
    <property type="term" value="P:proteolysis"/>
    <property type="evidence" value="ECO:0007669"/>
    <property type="project" value="UniProtKB-KW"/>
</dbReference>
<sequence>MLSQPHTPAETEPGPGYRMSRSTNRSARRRPSTALRAGLAVLALLGLGSCVNARHTVRSEHYDRQTVAEVFSAGYEGIADYYVDAVPTEAIAIGALSGITTLDPAIGYARRGDRLTVTIDGRPIAEFVTPGRDDTVRWAMLTSAAIDAGRGVSKPIHDATPERIYEVAFDSALRKLDRFSRYLSAEAARSAQASRNGYTGIGITIVGRDGETYVTSVFEHSPAQEAGVEPGDRIVAVAGQPTSGLDIAEVADRLRGLIGSRVDVTFDRQGRQITASLERRPVIETTVRVHRLRDVGYIQLSGFNRETANSLESGLEELQSGGPLRGLILDLRQNRGGQLNQAIRVSDLFIDQGTILATRGRHPNSVQHFEAHDRDATSAPMVVLIDSGSASAAEIVAAALQDAGRALVIGARSYGKGTVQQIVPMPNEGELILTWARMHAPSGYGLSRFGVFPSICTAESSVDVEVVVQGLRDGRLRAGEAVHRRRGADTLDPAGQEALLSWCKANHPPSDDDLDTRIARRLLDERDLFQQAFNASRIALGERPETLR</sequence>
<feature type="region of interest" description="Disordered" evidence="6">
    <location>
        <begin position="1"/>
        <end position="32"/>
    </location>
</feature>
<evidence type="ECO:0000313" key="9">
    <source>
        <dbReference type="Proteomes" id="UP000630353"/>
    </source>
</evidence>
<dbReference type="PROSITE" id="PS50106">
    <property type="entry name" value="PDZ"/>
    <property type="match status" value="1"/>
</dbReference>
<accession>A0A918XRA8</accession>
<dbReference type="Pfam" id="PF17820">
    <property type="entry name" value="PDZ_6"/>
    <property type="match status" value="1"/>
</dbReference>
<dbReference type="AlphaFoldDB" id="A0A918XRA8"/>
<dbReference type="SMART" id="SM00245">
    <property type="entry name" value="TSPc"/>
    <property type="match status" value="1"/>
</dbReference>
<evidence type="ECO:0000256" key="5">
    <source>
        <dbReference type="RuleBase" id="RU004404"/>
    </source>
</evidence>
<name>A0A918XRA8_9PROT</name>
<keyword evidence="9" id="KW-1185">Reference proteome</keyword>
<dbReference type="InterPro" id="IPR041489">
    <property type="entry name" value="PDZ_6"/>
</dbReference>
<dbReference type="InterPro" id="IPR036034">
    <property type="entry name" value="PDZ_sf"/>
</dbReference>
<reference evidence="8" key="1">
    <citation type="journal article" date="2014" name="Int. J. Syst. Evol. Microbiol.">
        <title>Complete genome sequence of Corynebacterium casei LMG S-19264T (=DSM 44701T), isolated from a smear-ripened cheese.</title>
        <authorList>
            <consortium name="US DOE Joint Genome Institute (JGI-PGF)"/>
            <person name="Walter F."/>
            <person name="Albersmeier A."/>
            <person name="Kalinowski J."/>
            <person name="Ruckert C."/>
        </authorList>
    </citation>
    <scope>NUCLEOTIDE SEQUENCE</scope>
    <source>
        <strain evidence="8">KCTC 42651</strain>
    </source>
</reference>
<dbReference type="InterPro" id="IPR005151">
    <property type="entry name" value="Tail-specific_protease"/>
</dbReference>
<evidence type="ECO:0000256" key="1">
    <source>
        <dbReference type="ARBA" id="ARBA00009179"/>
    </source>
</evidence>
<dbReference type="InterPro" id="IPR004447">
    <property type="entry name" value="Peptidase_S41A"/>
</dbReference>
<dbReference type="PANTHER" id="PTHR32060">
    <property type="entry name" value="TAIL-SPECIFIC PROTEASE"/>
    <property type="match status" value="1"/>
</dbReference>
<dbReference type="GO" id="GO:0030288">
    <property type="term" value="C:outer membrane-bounded periplasmic space"/>
    <property type="evidence" value="ECO:0007669"/>
    <property type="project" value="TreeGrafter"/>
</dbReference>
<proteinExistence type="inferred from homology"/>
<keyword evidence="3 5" id="KW-0378">Hydrolase</keyword>
<dbReference type="SUPFAM" id="SSF52096">
    <property type="entry name" value="ClpP/crotonase"/>
    <property type="match status" value="1"/>
</dbReference>
<dbReference type="Gene3D" id="2.30.42.10">
    <property type="match status" value="1"/>
</dbReference>
<protein>
    <submittedName>
        <fullName evidence="8">Peptidase S41</fullName>
    </submittedName>
</protein>
<evidence type="ECO:0000313" key="8">
    <source>
        <dbReference type="EMBL" id="GHD49498.1"/>
    </source>
</evidence>
<dbReference type="InterPro" id="IPR001478">
    <property type="entry name" value="PDZ"/>
</dbReference>
<organism evidence="8 9">
    <name type="scientific">Thalassobaculum fulvum</name>
    <dbReference type="NCBI Taxonomy" id="1633335"/>
    <lineage>
        <taxon>Bacteria</taxon>
        <taxon>Pseudomonadati</taxon>
        <taxon>Pseudomonadota</taxon>
        <taxon>Alphaproteobacteria</taxon>
        <taxon>Rhodospirillales</taxon>
        <taxon>Thalassobaculaceae</taxon>
        <taxon>Thalassobaculum</taxon>
    </lineage>
</organism>
<reference evidence="8" key="2">
    <citation type="submission" date="2020-09" db="EMBL/GenBank/DDBJ databases">
        <authorList>
            <person name="Sun Q."/>
            <person name="Kim S."/>
        </authorList>
    </citation>
    <scope>NUCLEOTIDE SEQUENCE</scope>
    <source>
        <strain evidence="8">KCTC 42651</strain>
    </source>
</reference>
<evidence type="ECO:0000256" key="2">
    <source>
        <dbReference type="ARBA" id="ARBA00022670"/>
    </source>
</evidence>
<dbReference type="GO" id="GO:0004175">
    <property type="term" value="F:endopeptidase activity"/>
    <property type="evidence" value="ECO:0007669"/>
    <property type="project" value="TreeGrafter"/>
</dbReference>
<dbReference type="CDD" id="cd07560">
    <property type="entry name" value="Peptidase_S41_CPP"/>
    <property type="match status" value="1"/>
</dbReference>
<dbReference type="GO" id="GO:0008236">
    <property type="term" value="F:serine-type peptidase activity"/>
    <property type="evidence" value="ECO:0007669"/>
    <property type="project" value="UniProtKB-KW"/>
</dbReference>
<evidence type="ECO:0000256" key="4">
    <source>
        <dbReference type="ARBA" id="ARBA00022825"/>
    </source>
</evidence>
<dbReference type="SUPFAM" id="SSF50156">
    <property type="entry name" value="PDZ domain-like"/>
    <property type="match status" value="1"/>
</dbReference>
<dbReference type="CDD" id="cd06782">
    <property type="entry name" value="cpPDZ_CPP-like"/>
    <property type="match status" value="1"/>
</dbReference>
<dbReference type="Gene3D" id="3.30.750.44">
    <property type="match status" value="1"/>
</dbReference>